<dbReference type="InterPro" id="IPR009003">
    <property type="entry name" value="Peptidase_S1_PA"/>
</dbReference>
<evidence type="ECO:0008006" key="3">
    <source>
        <dbReference type="Google" id="ProtNLM"/>
    </source>
</evidence>
<evidence type="ECO:0000313" key="2">
    <source>
        <dbReference type="Proteomes" id="UP000236594"/>
    </source>
</evidence>
<accession>A0A316XBY7</accession>
<dbReference type="EMBL" id="PPED02000001">
    <property type="protein sequence ID" value="PWN71351.1"/>
    <property type="molecule type" value="Genomic_DNA"/>
</dbReference>
<proteinExistence type="predicted"/>
<comment type="caution">
    <text evidence="1">The sequence shown here is derived from an EMBL/GenBank/DDBJ whole genome shotgun (WGS) entry which is preliminary data.</text>
</comment>
<dbReference type="InterPro" id="IPR043504">
    <property type="entry name" value="Peptidase_S1_PA_chymotrypsin"/>
</dbReference>
<dbReference type="RefSeq" id="WP_109709999.1">
    <property type="nucleotide sequence ID" value="NZ_PPED02000001.1"/>
</dbReference>
<name>A0A316XBY7_9FLAO</name>
<dbReference type="Pfam" id="PF13365">
    <property type="entry name" value="Trypsin_2"/>
    <property type="match status" value="1"/>
</dbReference>
<dbReference type="Proteomes" id="UP000236594">
    <property type="component" value="Unassembled WGS sequence"/>
</dbReference>
<dbReference type="OrthoDB" id="4696264at2"/>
<protein>
    <recommendedName>
        <fullName evidence="3">Serine protease</fullName>
    </recommendedName>
</protein>
<evidence type="ECO:0000313" key="1">
    <source>
        <dbReference type="EMBL" id="PWN71351.1"/>
    </source>
</evidence>
<sequence>MRNIPDNNLAYPVFINIDNKYTGSGFFLNQINNKIYLITAKHVIFDNKTIKTKGKIATISCQSSDINSDELKQYRLDFETLAKNGKIIVHPTSDVATIEIFEITQFNVETNSHMFNLNDGVTIVRETSTGNTVSVNPNAVALFNEVLISNDIILYGYPSSLGLQGRPQFNYSKPLLRKGIVAGLNKPTKTIVLDCPSYFGNSGGPIVQIENHLDGRRTHMIIGVMSEFIPFEEQWINTKSGLLNTHVSNSGYSIAVSMDKVFEILKYTPPKKE</sequence>
<reference evidence="1 2" key="1">
    <citation type="submission" date="2018-04" db="EMBL/GenBank/DDBJ databases">
        <title>Draft Genome Sequence of Phosphate-Solubilizing Chryseobacterium sp. ISE14 that is a Biocontrol and Plant Growth-Promoting Rhizobacterium Isolated from Cucumber.</title>
        <authorList>
            <person name="Jeong J.-J."/>
            <person name="Sang M.K."/>
            <person name="Choi I.-G."/>
            <person name="Kim K.D."/>
        </authorList>
    </citation>
    <scope>NUCLEOTIDE SEQUENCE [LARGE SCALE GENOMIC DNA]</scope>
    <source>
        <strain evidence="1 2">ISE14</strain>
    </source>
</reference>
<gene>
    <name evidence="1" type="ORF">C1631_001640</name>
</gene>
<dbReference type="SUPFAM" id="SSF50494">
    <property type="entry name" value="Trypsin-like serine proteases"/>
    <property type="match status" value="1"/>
</dbReference>
<keyword evidence="2" id="KW-1185">Reference proteome</keyword>
<organism evidence="1 2">
    <name type="scientific">Chryseobacterium phosphatilyticum</name>
    <dbReference type="NCBI Taxonomy" id="475075"/>
    <lineage>
        <taxon>Bacteria</taxon>
        <taxon>Pseudomonadati</taxon>
        <taxon>Bacteroidota</taxon>
        <taxon>Flavobacteriia</taxon>
        <taxon>Flavobacteriales</taxon>
        <taxon>Weeksellaceae</taxon>
        <taxon>Chryseobacterium group</taxon>
        <taxon>Chryseobacterium</taxon>
    </lineage>
</organism>
<dbReference type="AlphaFoldDB" id="A0A316XBY7"/>
<dbReference type="Gene3D" id="2.40.10.10">
    <property type="entry name" value="Trypsin-like serine proteases"/>
    <property type="match status" value="1"/>
</dbReference>